<reference evidence="1" key="1">
    <citation type="submission" date="2022-11" db="EMBL/GenBank/DDBJ databases">
        <title>Comparative genomic analysis of Mycoplasma feriruminatoris and the Mycoplasma mycoides cluster.</title>
        <authorList>
            <person name="Baby V."/>
            <person name="Ambroset C."/>
            <person name="Gaurivaud P."/>
            <person name="Boury C."/>
            <person name="Guichoux E."/>
            <person name="Lartigue C."/>
            <person name="Tardy F."/>
            <person name="Sirand-Pugnet P."/>
        </authorList>
    </citation>
    <scope>NUCLEOTIDE SEQUENCE</scope>
    <source>
        <strain evidence="1">L15407</strain>
    </source>
</reference>
<dbReference type="PROSITE" id="PS51257">
    <property type="entry name" value="PROKAR_LIPOPROTEIN"/>
    <property type="match status" value="1"/>
</dbReference>
<dbReference type="EMBL" id="CP113499">
    <property type="protein sequence ID" value="WFQ94904.1"/>
    <property type="molecule type" value="Genomic_DNA"/>
</dbReference>
<dbReference type="InterPro" id="IPR011889">
    <property type="entry name" value="Liste_lipo_26"/>
</dbReference>
<protein>
    <submittedName>
        <fullName evidence="1">Prolipoprotein</fullName>
    </submittedName>
</protein>
<dbReference type="NCBIfam" id="TIGR02167">
    <property type="entry name" value="Liste_lipo_26"/>
    <property type="match status" value="3"/>
</dbReference>
<name>A0AAQ3HWM8_9MOLU</name>
<dbReference type="AlphaFoldDB" id="A0AAQ3HWM8"/>
<dbReference type="InterPro" id="IPR005046">
    <property type="entry name" value="DUF285"/>
</dbReference>
<organism evidence="1 2">
    <name type="scientific">Mycoplasma feriruminatoris</name>
    <dbReference type="NCBI Taxonomy" id="1179777"/>
    <lineage>
        <taxon>Bacteria</taxon>
        <taxon>Bacillati</taxon>
        <taxon>Mycoplasmatota</taxon>
        <taxon>Mollicutes</taxon>
        <taxon>Mycoplasmataceae</taxon>
        <taxon>Mycoplasma</taxon>
    </lineage>
</organism>
<dbReference type="Proteomes" id="UP001178740">
    <property type="component" value="Chromosome"/>
</dbReference>
<accession>A0AAQ3HWM8</accession>
<proteinExistence type="predicted"/>
<dbReference type="RefSeq" id="WP_278300400.1">
    <property type="nucleotide sequence ID" value="NZ_CP113499.1"/>
</dbReference>
<sequence length="385" mass="44201">MKHLLKILSIFSIIPIISITTISCVSKKADKESIEGLQQIFNQQQEAFGTFHTHQDVLQQIKFYAEKLNVKDYKDLVLSNPKLANTYLVEDSNSTNKNVVSFRLFSTPIEFRLKSVLKDEVKTIYSSLDPNEVIQIGYKKDLVKKGSNNIILNISNKKVKKVPIHLPLKINSFNESFKDLESKEIINLDKWDIKNVNSLFYAFKSAKQFNQDLSSWNTINVTNMQGVFYDAINFNKPLNSWKIDNVTNLEEMFVGAEKFNQDLNSWNTSKVTDISKMFWEATAFNGDISKWNVSNVKDMVQTFAGAEKFNQDISRWDTSKVESMYGMFSSATNFDRNLKNWNVQRVFNAQDFQKNATHLTADKIPNFKVPTTYTGPPSANVPKTK</sequence>
<evidence type="ECO:0000313" key="1">
    <source>
        <dbReference type="EMBL" id="WFQ94904.1"/>
    </source>
</evidence>
<dbReference type="Pfam" id="PF03382">
    <property type="entry name" value="DUF285"/>
    <property type="match status" value="1"/>
</dbReference>
<evidence type="ECO:0000313" key="2">
    <source>
        <dbReference type="Proteomes" id="UP001178740"/>
    </source>
</evidence>
<gene>
    <name evidence="1" type="primary">lpp_1</name>
    <name evidence="1" type="ORF">MFERI15407_00135</name>
</gene>